<dbReference type="STRING" id="679190.HMPREF0650_1662"/>
<evidence type="ECO:0000256" key="4">
    <source>
        <dbReference type="ARBA" id="ARBA00022695"/>
    </source>
</evidence>
<dbReference type="NCBIfam" id="TIGR02395">
    <property type="entry name" value="rpoN_sigma"/>
    <property type="match status" value="1"/>
</dbReference>
<evidence type="ECO:0000256" key="6">
    <source>
        <dbReference type="ARBA" id="ARBA00023082"/>
    </source>
</evidence>
<feature type="region of interest" description="Disordered" evidence="9">
    <location>
        <begin position="99"/>
        <end position="145"/>
    </location>
</feature>
<evidence type="ECO:0000256" key="9">
    <source>
        <dbReference type="SAM" id="MobiDB-lite"/>
    </source>
</evidence>
<gene>
    <name evidence="12" type="primary">rpoN</name>
    <name evidence="12" type="ORF">HMPREF0650_1662</name>
</gene>
<comment type="similarity">
    <text evidence="1">Belongs to the sigma-54 factor family.</text>
</comment>
<dbReference type="PROSITE" id="PS00718">
    <property type="entry name" value="SIGMA54_2"/>
    <property type="match status" value="1"/>
</dbReference>
<comment type="caution">
    <text evidence="12">The sequence shown here is derived from an EMBL/GenBank/DDBJ whole genome shotgun (WGS) entry which is preliminary data.</text>
</comment>
<keyword evidence="7" id="KW-0238">DNA-binding</keyword>
<sequence>MNDAFLACANRKRTCQQRNLGKLPPKEADYKNIFCIFACASTVHEERARTSSEEIGYTVMANKLIQTQEQRQQQVQRLSQQQMLQVKLLEMPLTELEESVNAELDDNPALEKAEGDERHEDETDGRDEREEDFAERTEREEREEALDKALENIGRDDEMPDAYGAYHPQDNADYEEIVYGDTKSFYDKLKEQMMMENLTDTQKDVMEYLIGSLDDDGYLRKDVESISDELAIYHNIDVTPTQIEEVLYILQWFDPAGIGARSLQECLLLQVERRPESKLKDILQQVVTRQFDAFTKKHWDKIQANLKLSDLQLRAVQEEIRKLNPKPGASMGETMGRNVQQITPDFIIDVDDNNNISFTLNQGKIPQLTISPSFSDMVDTYKNNKENMNRQEKEALLYAKQKVDKAQGFIDAIKQRRHTLYITMKAIIDWQRKFFIDGDESDLKPMILKDIADKTELDISTISRVSNIKYAQTKWGTFPLRFFFTDSYTTEDGEELSTRKIKLALKEIIDHEDKRKPFSDEALAKELKKMGYPVARRTVAKYREQLGLSVARLRKE</sequence>
<dbReference type="InterPro" id="IPR007634">
    <property type="entry name" value="RNA_pol_sigma_54_DNA-bd"/>
</dbReference>
<evidence type="ECO:0000256" key="2">
    <source>
        <dbReference type="ARBA" id="ARBA00022478"/>
    </source>
</evidence>
<proteinExistence type="inferred from homology"/>
<dbReference type="Gene3D" id="1.10.10.1330">
    <property type="entry name" value="RNA polymerase sigma-54 factor, core-binding domain"/>
    <property type="match status" value="1"/>
</dbReference>
<feature type="compositionally biased region" description="Basic and acidic residues" evidence="9">
    <location>
        <begin position="134"/>
        <end position="145"/>
    </location>
</feature>
<feature type="compositionally biased region" description="Acidic residues" evidence="9">
    <location>
        <begin position="99"/>
        <end position="108"/>
    </location>
</feature>
<dbReference type="Pfam" id="PF00309">
    <property type="entry name" value="Sigma54_AID"/>
    <property type="match status" value="1"/>
</dbReference>
<feature type="domain" description="RNA polymerase sigma factor 54 core-binding" evidence="11">
    <location>
        <begin position="181"/>
        <end position="373"/>
    </location>
</feature>
<dbReference type="eggNOG" id="COG1508">
    <property type="taxonomic scope" value="Bacteria"/>
</dbReference>
<evidence type="ECO:0000256" key="8">
    <source>
        <dbReference type="ARBA" id="ARBA00023163"/>
    </source>
</evidence>
<organism evidence="12 13">
    <name type="scientific">Hoylesella buccalis ATCC 35310</name>
    <dbReference type="NCBI Taxonomy" id="679190"/>
    <lineage>
        <taxon>Bacteria</taxon>
        <taxon>Pseudomonadati</taxon>
        <taxon>Bacteroidota</taxon>
        <taxon>Bacteroidia</taxon>
        <taxon>Bacteroidales</taxon>
        <taxon>Prevotellaceae</taxon>
        <taxon>Hoylesella</taxon>
    </lineage>
</organism>
<keyword evidence="13" id="KW-1185">Reference proteome</keyword>
<dbReference type="GO" id="GO:0001216">
    <property type="term" value="F:DNA-binding transcription activator activity"/>
    <property type="evidence" value="ECO:0007669"/>
    <property type="project" value="InterPro"/>
</dbReference>
<dbReference type="GO" id="GO:0016779">
    <property type="term" value="F:nucleotidyltransferase activity"/>
    <property type="evidence" value="ECO:0007669"/>
    <property type="project" value="UniProtKB-KW"/>
</dbReference>
<evidence type="ECO:0000259" key="10">
    <source>
        <dbReference type="Pfam" id="PF04552"/>
    </source>
</evidence>
<dbReference type="PRINTS" id="PR00045">
    <property type="entry name" value="SIGMA54FCT"/>
</dbReference>
<evidence type="ECO:0000256" key="3">
    <source>
        <dbReference type="ARBA" id="ARBA00022679"/>
    </source>
</evidence>
<evidence type="ECO:0000256" key="5">
    <source>
        <dbReference type="ARBA" id="ARBA00023015"/>
    </source>
</evidence>
<feature type="domain" description="RNA polymerase sigma factor 54 DNA-binding" evidence="10">
    <location>
        <begin position="398"/>
        <end position="555"/>
    </location>
</feature>
<dbReference type="GO" id="GO:0016987">
    <property type="term" value="F:sigma factor activity"/>
    <property type="evidence" value="ECO:0007669"/>
    <property type="project" value="UniProtKB-KW"/>
</dbReference>
<dbReference type="Pfam" id="PF04552">
    <property type="entry name" value="Sigma54_DBD"/>
    <property type="match status" value="1"/>
</dbReference>
<evidence type="ECO:0000256" key="1">
    <source>
        <dbReference type="ARBA" id="ARBA00008798"/>
    </source>
</evidence>
<evidence type="ECO:0000256" key="7">
    <source>
        <dbReference type="ARBA" id="ARBA00023125"/>
    </source>
</evidence>
<dbReference type="Proteomes" id="UP000005283">
    <property type="component" value="Unassembled WGS sequence"/>
</dbReference>
<dbReference type="PROSITE" id="PS50044">
    <property type="entry name" value="SIGMA54_3"/>
    <property type="match status" value="1"/>
</dbReference>
<dbReference type="PIRSF" id="PIRSF000774">
    <property type="entry name" value="RpoN"/>
    <property type="match status" value="1"/>
</dbReference>
<dbReference type="Gene3D" id="1.10.10.60">
    <property type="entry name" value="Homeodomain-like"/>
    <property type="match status" value="1"/>
</dbReference>
<evidence type="ECO:0000259" key="11">
    <source>
        <dbReference type="Pfam" id="PF04963"/>
    </source>
</evidence>
<protein>
    <submittedName>
        <fullName evidence="12">RNA polymerase sigma-54 factor</fullName>
    </submittedName>
</protein>
<feature type="compositionally biased region" description="Acidic residues" evidence="9">
    <location>
        <begin position="122"/>
        <end position="133"/>
    </location>
</feature>
<keyword evidence="5" id="KW-0805">Transcription regulation</keyword>
<dbReference type="GO" id="GO:0003677">
    <property type="term" value="F:DNA binding"/>
    <property type="evidence" value="ECO:0007669"/>
    <property type="project" value="UniProtKB-KW"/>
</dbReference>
<feature type="compositionally biased region" description="Basic and acidic residues" evidence="9">
    <location>
        <begin position="109"/>
        <end position="121"/>
    </location>
</feature>
<keyword evidence="3" id="KW-0808">Transferase</keyword>
<keyword evidence="2" id="KW-0240">DNA-directed RNA polymerase</keyword>
<dbReference type="InterPro" id="IPR038709">
    <property type="entry name" value="RpoN_core-bd_sf"/>
</dbReference>
<reference evidence="12 13" key="1">
    <citation type="submission" date="2009-12" db="EMBL/GenBank/DDBJ databases">
        <title>Genome Sequence of Prevotella buccalis ATCC 35310.</title>
        <authorList>
            <person name="Durkin A.S."/>
            <person name="Madupu R."/>
            <person name="Torralba M."/>
            <person name="Methe B."/>
            <person name="Sutton G."/>
            <person name="Strausberg R.L."/>
            <person name="Nelson K.E."/>
        </authorList>
    </citation>
    <scope>NUCLEOTIDE SEQUENCE [LARGE SCALE GENOMIC DNA]</scope>
    <source>
        <strain evidence="12 13">ATCC 35310</strain>
    </source>
</reference>
<dbReference type="EMBL" id="ADEG01000022">
    <property type="protein sequence ID" value="EFA92937.1"/>
    <property type="molecule type" value="Genomic_DNA"/>
</dbReference>
<dbReference type="Pfam" id="PF04963">
    <property type="entry name" value="Sigma54_CBD"/>
    <property type="match status" value="1"/>
</dbReference>
<dbReference type="InterPro" id="IPR007046">
    <property type="entry name" value="RNA_pol_sigma_54_core-bd"/>
</dbReference>
<keyword evidence="4" id="KW-0548">Nucleotidyltransferase</keyword>
<dbReference type="InterPro" id="IPR000394">
    <property type="entry name" value="RNA_pol_sigma_54"/>
</dbReference>
<dbReference type="GO" id="GO:0006352">
    <property type="term" value="P:DNA-templated transcription initiation"/>
    <property type="evidence" value="ECO:0007669"/>
    <property type="project" value="InterPro"/>
</dbReference>
<keyword evidence="6" id="KW-0731">Sigma factor</keyword>
<dbReference type="AlphaFoldDB" id="D1W3B9"/>
<dbReference type="PANTHER" id="PTHR32248:SF4">
    <property type="entry name" value="RNA POLYMERASE SIGMA-54 FACTOR"/>
    <property type="match status" value="1"/>
</dbReference>
<evidence type="ECO:0000313" key="12">
    <source>
        <dbReference type="EMBL" id="EFA92937.1"/>
    </source>
</evidence>
<dbReference type="PANTHER" id="PTHR32248">
    <property type="entry name" value="RNA POLYMERASE SIGMA-54 FACTOR"/>
    <property type="match status" value="1"/>
</dbReference>
<name>D1W3B9_9BACT</name>
<accession>D1W3B9</accession>
<dbReference type="GO" id="GO:0000428">
    <property type="term" value="C:DNA-directed RNA polymerase complex"/>
    <property type="evidence" value="ECO:0007669"/>
    <property type="project" value="UniProtKB-KW"/>
</dbReference>
<keyword evidence="8" id="KW-0804">Transcription</keyword>
<evidence type="ECO:0000313" key="13">
    <source>
        <dbReference type="Proteomes" id="UP000005283"/>
    </source>
</evidence>